<proteinExistence type="inferred from homology"/>
<organism evidence="10 11">
    <name type="scientific">Candolleomyces eurysporus</name>
    <dbReference type="NCBI Taxonomy" id="2828524"/>
    <lineage>
        <taxon>Eukaryota</taxon>
        <taxon>Fungi</taxon>
        <taxon>Dikarya</taxon>
        <taxon>Basidiomycota</taxon>
        <taxon>Agaricomycotina</taxon>
        <taxon>Agaricomycetes</taxon>
        <taxon>Agaricomycetidae</taxon>
        <taxon>Agaricales</taxon>
        <taxon>Agaricineae</taxon>
        <taxon>Psathyrellaceae</taxon>
        <taxon>Candolleomyces</taxon>
    </lineage>
</organism>
<dbReference type="InterPro" id="IPR002067">
    <property type="entry name" value="MCP"/>
</dbReference>
<dbReference type="InterPro" id="IPR023395">
    <property type="entry name" value="MCP_dom_sf"/>
</dbReference>
<evidence type="ECO:0000256" key="6">
    <source>
        <dbReference type="ARBA" id="ARBA00023128"/>
    </source>
</evidence>
<dbReference type="GO" id="GO:0055085">
    <property type="term" value="P:transmembrane transport"/>
    <property type="evidence" value="ECO:0007669"/>
    <property type="project" value="InterPro"/>
</dbReference>
<dbReference type="PANTHER" id="PTHR24089">
    <property type="entry name" value="SOLUTE CARRIER FAMILY 25"/>
    <property type="match status" value="1"/>
</dbReference>
<protein>
    <recommendedName>
        <fullName evidence="12">Mitochondrial carrier</fullName>
    </recommendedName>
</protein>
<evidence type="ECO:0000256" key="2">
    <source>
        <dbReference type="ARBA" id="ARBA00022448"/>
    </source>
</evidence>
<evidence type="ECO:0000256" key="9">
    <source>
        <dbReference type="RuleBase" id="RU000488"/>
    </source>
</evidence>
<keyword evidence="2 9" id="KW-0813">Transport</keyword>
<evidence type="ECO:0000256" key="3">
    <source>
        <dbReference type="ARBA" id="ARBA00022692"/>
    </source>
</evidence>
<feature type="repeat" description="Solcar" evidence="8">
    <location>
        <begin position="16"/>
        <end position="107"/>
    </location>
</feature>
<evidence type="ECO:0000256" key="5">
    <source>
        <dbReference type="ARBA" id="ARBA00022989"/>
    </source>
</evidence>
<keyword evidence="3 8" id="KW-0812">Transmembrane</keyword>
<keyword evidence="7 8" id="KW-0472">Membrane</keyword>
<keyword evidence="6" id="KW-0496">Mitochondrion</keyword>
<dbReference type="OrthoDB" id="270584at2759"/>
<comment type="subcellular location">
    <subcellularLocation>
        <location evidence="1">Mitochondrion membrane</location>
        <topology evidence="1">Multi-pass membrane protein</topology>
    </subcellularLocation>
</comment>
<dbReference type="Proteomes" id="UP001140091">
    <property type="component" value="Unassembled WGS sequence"/>
</dbReference>
<reference evidence="10" key="1">
    <citation type="submission" date="2022-06" db="EMBL/GenBank/DDBJ databases">
        <title>Genome Sequence of Candolleomyces eurysporus.</title>
        <authorList>
            <person name="Buettner E."/>
        </authorList>
    </citation>
    <scope>NUCLEOTIDE SEQUENCE</scope>
    <source>
        <strain evidence="10">VTCC 930004</strain>
    </source>
</reference>
<dbReference type="Pfam" id="PF00153">
    <property type="entry name" value="Mito_carr"/>
    <property type="match status" value="1"/>
</dbReference>
<evidence type="ECO:0008006" key="12">
    <source>
        <dbReference type="Google" id="ProtNLM"/>
    </source>
</evidence>
<dbReference type="GO" id="GO:0031966">
    <property type="term" value="C:mitochondrial membrane"/>
    <property type="evidence" value="ECO:0007669"/>
    <property type="project" value="UniProtKB-SubCell"/>
</dbReference>
<dbReference type="PROSITE" id="PS50920">
    <property type="entry name" value="SOLCAR"/>
    <property type="match status" value="1"/>
</dbReference>
<keyword evidence="11" id="KW-1185">Reference proteome</keyword>
<sequence>MSPNAASAPPDKQSLNSIIRSGIAGGIAGCVAKTVVAPLDRVKILFQASNPDFQKYAGTWIGAWKAGREIYHENGVQGLFRGHSATLLRIFPYAAIKFMAYDQIRYTFMPTRAEQTNLKRFMAGSIAGEPQVL</sequence>
<evidence type="ECO:0000256" key="8">
    <source>
        <dbReference type="PROSITE-ProRule" id="PRU00282"/>
    </source>
</evidence>
<dbReference type="PRINTS" id="PR00926">
    <property type="entry name" value="MITOCARRIER"/>
</dbReference>
<evidence type="ECO:0000256" key="4">
    <source>
        <dbReference type="ARBA" id="ARBA00022737"/>
    </source>
</evidence>
<gene>
    <name evidence="10" type="ORF">H1R20_g5827</name>
</gene>
<dbReference type="InterPro" id="IPR018108">
    <property type="entry name" value="MCP_transmembrane"/>
</dbReference>
<accession>A0A9W8JAT8</accession>
<comment type="similarity">
    <text evidence="9">Belongs to the mitochondrial carrier (TC 2.A.29) family.</text>
</comment>
<name>A0A9W8JAT8_9AGAR</name>
<evidence type="ECO:0000313" key="10">
    <source>
        <dbReference type="EMBL" id="KAJ2931277.1"/>
    </source>
</evidence>
<dbReference type="SUPFAM" id="SSF103506">
    <property type="entry name" value="Mitochondrial carrier"/>
    <property type="match status" value="1"/>
</dbReference>
<evidence type="ECO:0000313" key="11">
    <source>
        <dbReference type="Proteomes" id="UP001140091"/>
    </source>
</evidence>
<dbReference type="EMBL" id="JANBPK010000809">
    <property type="protein sequence ID" value="KAJ2931277.1"/>
    <property type="molecule type" value="Genomic_DNA"/>
</dbReference>
<keyword evidence="5" id="KW-1133">Transmembrane helix</keyword>
<dbReference type="Gene3D" id="1.50.40.10">
    <property type="entry name" value="Mitochondrial carrier domain"/>
    <property type="match status" value="1"/>
</dbReference>
<evidence type="ECO:0000256" key="7">
    <source>
        <dbReference type="ARBA" id="ARBA00023136"/>
    </source>
</evidence>
<feature type="non-terminal residue" evidence="10">
    <location>
        <position position="1"/>
    </location>
</feature>
<evidence type="ECO:0000256" key="1">
    <source>
        <dbReference type="ARBA" id="ARBA00004225"/>
    </source>
</evidence>
<keyword evidence="4" id="KW-0677">Repeat</keyword>
<comment type="caution">
    <text evidence="10">The sequence shown here is derived from an EMBL/GenBank/DDBJ whole genome shotgun (WGS) entry which is preliminary data.</text>
</comment>
<dbReference type="AlphaFoldDB" id="A0A9W8JAT8"/>